<reference evidence="1 2" key="1">
    <citation type="submission" date="2021-06" db="EMBL/GenBank/DDBJ databases">
        <authorList>
            <person name="Palmer J.M."/>
        </authorList>
    </citation>
    <scope>NUCLEOTIDE SEQUENCE [LARGE SCALE GENOMIC DNA]</scope>
    <source>
        <strain evidence="1 2">AS_MEX2019</strain>
        <tissue evidence="1">Muscle</tissue>
    </source>
</reference>
<evidence type="ECO:0000313" key="2">
    <source>
        <dbReference type="Proteomes" id="UP001469553"/>
    </source>
</evidence>
<proteinExistence type="predicted"/>
<protein>
    <recommendedName>
        <fullName evidence="3">Secreted protein</fullName>
    </recommendedName>
</protein>
<name>A0ABV0YLI7_9TELE</name>
<gene>
    <name evidence="1" type="ORF">AMECASPLE_004592</name>
</gene>
<keyword evidence="2" id="KW-1185">Reference proteome</keyword>
<sequence>MLKYSVIAYIAMTTYCSQTAVSTNFIGKLSERKRCGQVQLKNLERLTMLGLQLPHRCILHICYSFHVPCHVKEKMDCTVAQWSKILFSGESKLCISFGN</sequence>
<dbReference type="Proteomes" id="UP001469553">
    <property type="component" value="Unassembled WGS sequence"/>
</dbReference>
<accession>A0ABV0YLI7</accession>
<dbReference type="EMBL" id="JAHRIP010037817">
    <property type="protein sequence ID" value="MEQ2294495.1"/>
    <property type="molecule type" value="Genomic_DNA"/>
</dbReference>
<evidence type="ECO:0000313" key="1">
    <source>
        <dbReference type="EMBL" id="MEQ2294495.1"/>
    </source>
</evidence>
<evidence type="ECO:0008006" key="3">
    <source>
        <dbReference type="Google" id="ProtNLM"/>
    </source>
</evidence>
<comment type="caution">
    <text evidence="1">The sequence shown here is derived from an EMBL/GenBank/DDBJ whole genome shotgun (WGS) entry which is preliminary data.</text>
</comment>
<organism evidence="1 2">
    <name type="scientific">Ameca splendens</name>
    <dbReference type="NCBI Taxonomy" id="208324"/>
    <lineage>
        <taxon>Eukaryota</taxon>
        <taxon>Metazoa</taxon>
        <taxon>Chordata</taxon>
        <taxon>Craniata</taxon>
        <taxon>Vertebrata</taxon>
        <taxon>Euteleostomi</taxon>
        <taxon>Actinopterygii</taxon>
        <taxon>Neopterygii</taxon>
        <taxon>Teleostei</taxon>
        <taxon>Neoteleostei</taxon>
        <taxon>Acanthomorphata</taxon>
        <taxon>Ovalentaria</taxon>
        <taxon>Atherinomorphae</taxon>
        <taxon>Cyprinodontiformes</taxon>
        <taxon>Goodeidae</taxon>
        <taxon>Ameca</taxon>
    </lineage>
</organism>